<comment type="caution">
    <text evidence="2">The sequence shown here is derived from an EMBL/GenBank/DDBJ whole genome shotgun (WGS) entry which is preliminary data.</text>
</comment>
<accession>A0AAN7CYW8</accession>
<protein>
    <recommendedName>
        <fullName evidence="4">Coenzyme Q-binding protein COQ10 START domain-containing protein</fullName>
    </recommendedName>
</protein>
<proteinExistence type="predicted"/>
<evidence type="ECO:0000256" key="1">
    <source>
        <dbReference type="SAM" id="MobiDB-lite"/>
    </source>
</evidence>
<dbReference type="AlphaFoldDB" id="A0AAN7CYW8"/>
<reference evidence="2" key="1">
    <citation type="journal article" date="2023" name="Mol. Phylogenet. Evol.">
        <title>Genome-scale phylogeny and comparative genomics of the fungal order Sordariales.</title>
        <authorList>
            <person name="Hensen N."/>
            <person name="Bonometti L."/>
            <person name="Westerberg I."/>
            <person name="Brannstrom I.O."/>
            <person name="Guillou S."/>
            <person name="Cros-Aarteil S."/>
            <person name="Calhoun S."/>
            <person name="Haridas S."/>
            <person name="Kuo A."/>
            <person name="Mondo S."/>
            <person name="Pangilinan J."/>
            <person name="Riley R."/>
            <person name="LaButti K."/>
            <person name="Andreopoulos B."/>
            <person name="Lipzen A."/>
            <person name="Chen C."/>
            <person name="Yan M."/>
            <person name="Daum C."/>
            <person name="Ng V."/>
            <person name="Clum A."/>
            <person name="Steindorff A."/>
            <person name="Ohm R.A."/>
            <person name="Martin F."/>
            <person name="Silar P."/>
            <person name="Natvig D.O."/>
            <person name="Lalanne C."/>
            <person name="Gautier V."/>
            <person name="Ament-Velasquez S.L."/>
            <person name="Kruys A."/>
            <person name="Hutchinson M.I."/>
            <person name="Powell A.J."/>
            <person name="Barry K."/>
            <person name="Miller A.N."/>
            <person name="Grigoriev I.V."/>
            <person name="Debuchy R."/>
            <person name="Gladieux P."/>
            <person name="Hiltunen Thoren M."/>
            <person name="Johannesson H."/>
        </authorList>
    </citation>
    <scope>NUCLEOTIDE SEQUENCE</scope>
    <source>
        <strain evidence="2">CBS 359.72</strain>
    </source>
</reference>
<keyword evidence="3" id="KW-1185">Reference proteome</keyword>
<evidence type="ECO:0000313" key="2">
    <source>
        <dbReference type="EMBL" id="KAK4250949.1"/>
    </source>
</evidence>
<evidence type="ECO:0008006" key="4">
    <source>
        <dbReference type="Google" id="ProtNLM"/>
    </source>
</evidence>
<feature type="region of interest" description="Disordered" evidence="1">
    <location>
        <begin position="116"/>
        <end position="139"/>
    </location>
</feature>
<dbReference type="Gene3D" id="3.30.530.20">
    <property type="match status" value="1"/>
</dbReference>
<name>A0AAN7CYW8_9PEZI</name>
<dbReference type="CDD" id="cd07822">
    <property type="entry name" value="SRPBCC_4"/>
    <property type="match status" value="1"/>
</dbReference>
<dbReference type="Proteomes" id="UP001303647">
    <property type="component" value="Unassembled WGS sequence"/>
</dbReference>
<dbReference type="InterPro" id="IPR023393">
    <property type="entry name" value="START-like_dom_sf"/>
</dbReference>
<dbReference type="SUPFAM" id="SSF55961">
    <property type="entry name" value="Bet v1-like"/>
    <property type="match status" value="1"/>
</dbReference>
<dbReference type="EMBL" id="MU857609">
    <property type="protein sequence ID" value="KAK4250949.1"/>
    <property type="molecule type" value="Genomic_DNA"/>
</dbReference>
<evidence type="ECO:0000313" key="3">
    <source>
        <dbReference type="Proteomes" id="UP001303647"/>
    </source>
</evidence>
<reference evidence="2" key="2">
    <citation type="submission" date="2023-05" db="EMBL/GenBank/DDBJ databases">
        <authorList>
            <consortium name="Lawrence Berkeley National Laboratory"/>
            <person name="Steindorff A."/>
            <person name="Hensen N."/>
            <person name="Bonometti L."/>
            <person name="Westerberg I."/>
            <person name="Brannstrom I.O."/>
            <person name="Guillou S."/>
            <person name="Cros-Aarteil S."/>
            <person name="Calhoun S."/>
            <person name="Haridas S."/>
            <person name="Kuo A."/>
            <person name="Mondo S."/>
            <person name="Pangilinan J."/>
            <person name="Riley R."/>
            <person name="Labutti K."/>
            <person name="Andreopoulos B."/>
            <person name="Lipzen A."/>
            <person name="Chen C."/>
            <person name="Yanf M."/>
            <person name="Daum C."/>
            <person name="Ng V."/>
            <person name="Clum A."/>
            <person name="Ohm R."/>
            <person name="Martin F."/>
            <person name="Silar P."/>
            <person name="Natvig D."/>
            <person name="Lalanne C."/>
            <person name="Gautier V."/>
            <person name="Ament-Velasquez S.L."/>
            <person name="Kruys A."/>
            <person name="Hutchinson M.I."/>
            <person name="Powell A.J."/>
            <person name="Barry K."/>
            <person name="Miller A.N."/>
            <person name="Grigoriev I.V."/>
            <person name="Debuchy R."/>
            <person name="Gladieux P."/>
            <person name="Thoren M.H."/>
            <person name="Johannesson H."/>
        </authorList>
    </citation>
    <scope>NUCLEOTIDE SEQUENCE</scope>
    <source>
        <strain evidence="2">CBS 359.72</strain>
    </source>
</reference>
<organism evidence="2 3">
    <name type="scientific">Corynascus novoguineensis</name>
    <dbReference type="NCBI Taxonomy" id="1126955"/>
    <lineage>
        <taxon>Eukaryota</taxon>
        <taxon>Fungi</taxon>
        <taxon>Dikarya</taxon>
        <taxon>Ascomycota</taxon>
        <taxon>Pezizomycotina</taxon>
        <taxon>Sordariomycetes</taxon>
        <taxon>Sordariomycetidae</taxon>
        <taxon>Sordariales</taxon>
        <taxon>Chaetomiaceae</taxon>
        <taxon>Corynascus</taxon>
    </lineage>
</organism>
<gene>
    <name evidence="2" type="ORF">C7999DRAFT_38082</name>
</gene>
<sequence>MSHTPSSRAVTGSPIPTVTYGSGGSFTISCSSLIAATPTECLDVVVAASEYPTWNRFCRKCTIHFQPAGSSSSDNLDKLQLGTQFTFDVHLNQDDPDGSSGRSTALEVSVLEPIDEEDAGDSGLRPSPPSPATGTSRRKGWRIAWKQRHSLLMPASMLRSERVQEFVEVVAADGGWPETQYTCWETFYGVLAPVVRLAVGRQVEQGFDAWLSGLKEKVEKTGKVSA</sequence>